<dbReference type="Gene3D" id="3.30.1180.20">
    <property type="entry name" value="Dihydroxyacetone kinase, domain 2"/>
    <property type="match status" value="1"/>
</dbReference>
<dbReference type="InterPro" id="IPR036117">
    <property type="entry name" value="DhaL_dom_sf"/>
</dbReference>
<dbReference type="STRING" id="448386.A0A2V3IZT2"/>
<dbReference type="PROSITE" id="PS51480">
    <property type="entry name" value="DHAL"/>
    <property type="match status" value="1"/>
</dbReference>
<dbReference type="GO" id="GO:0005829">
    <property type="term" value="C:cytosol"/>
    <property type="evidence" value="ECO:0007669"/>
    <property type="project" value="TreeGrafter"/>
</dbReference>
<dbReference type="InterPro" id="IPR004007">
    <property type="entry name" value="DhaL_dom"/>
</dbReference>
<dbReference type="OrthoDB" id="1724672at2759"/>
<gene>
    <name evidence="8" type="ORF">BWQ96_02729</name>
</gene>
<keyword evidence="1" id="KW-0808">Transferase</keyword>
<sequence length="611" mass="64883">MAKRFINDRDSVVRDLMHGLSLNSSVVTLLDPESGSHVAVRTSVADGTQPRRVSVVSGGGSGHEPMAAGYVGEGMLTAAVAGEVFSSPSDTSILAMLESVVPCSTGILVIVMNYGGDKLNFGTAVRDLKRSHPRLPVKMMLVEDDVARQDESDRRGLAGTIFVLKVAGAAADEGKSLDEVATIARTAAKSVSTFGVALEPCTIPGHEPDTNRLTSDEIELGMGIHGEPGDKSYRIDRSQAQNFARRLVFEMCSRIDGALCGKDGLTTTCTGLAIMVNNLGSVPQSEMLIVCHAVSEFLYHGNGRVMNGNLHHVRFFSGSFLTSLQMNGVSITCLALPMDNGYMERLLLAETECEAWSKGFALQPPSRRRTIPRFLSSKQADTKKSYGGEQDGTGEASSDSNSKYGLNSRTEKYITVITESLLAKCDYLGSLDRLTGDGDIGDTVRKGCTRVHADLTHGRFTPAAGKPNVLFNMIANSASVSGGSIGALTRIFLEGMASSFQKQIEEGRTPSWRDAFVQGTHDVMEQGGANVGDRTLVDALKPAANVLATRNGTLSQAAHAAQVGCESTKSMAKAKFGRSKHVGSDVLLNQPDPGAVLVCVVMDAIVSAQNS</sequence>
<dbReference type="InterPro" id="IPR004006">
    <property type="entry name" value="DhaK_dom"/>
</dbReference>
<dbReference type="EMBL" id="NBIV01000023">
    <property type="protein sequence ID" value="PXF47585.1"/>
    <property type="molecule type" value="Genomic_DNA"/>
</dbReference>
<evidence type="ECO:0000256" key="3">
    <source>
        <dbReference type="ARBA" id="ARBA00022777"/>
    </source>
</evidence>
<reference evidence="8 9" key="1">
    <citation type="journal article" date="2018" name="Mol. Biol. Evol.">
        <title>Analysis of the draft genome of the red seaweed Gracilariopsis chorda provides insights into genome size evolution in Rhodophyta.</title>
        <authorList>
            <person name="Lee J."/>
            <person name="Yang E.C."/>
            <person name="Graf L."/>
            <person name="Yang J.H."/>
            <person name="Qiu H."/>
            <person name="Zel Zion U."/>
            <person name="Chan C.X."/>
            <person name="Stephens T.G."/>
            <person name="Weber A.P.M."/>
            <person name="Boo G.H."/>
            <person name="Boo S.M."/>
            <person name="Kim K.M."/>
            <person name="Shin Y."/>
            <person name="Jung M."/>
            <person name="Lee S.J."/>
            <person name="Yim H.S."/>
            <person name="Lee J.H."/>
            <person name="Bhattacharya D."/>
            <person name="Yoon H.S."/>
        </authorList>
    </citation>
    <scope>NUCLEOTIDE SEQUENCE [LARGE SCALE GENOMIC DNA]</scope>
    <source>
        <strain evidence="8 9">SKKU-2015</strain>
        <tissue evidence="8">Whole body</tissue>
    </source>
</reference>
<protein>
    <submittedName>
        <fullName evidence="8">Triokinase/FMN cyclase</fullName>
    </submittedName>
</protein>
<comment type="caution">
    <text evidence="8">The sequence shown here is derived from an EMBL/GenBank/DDBJ whole genome shotgun (WGS) entry which is preliminary data.</text>
</comment>
<dbReference type="Gene3D" id="1.25.40.340">
    <property type="match status" value="1"/>
</dbReference>
<keyword evidence="9" id="KW-1185">Reference proteome</keyword>
<dbReference type="SMART" id="SM01120">
    <property type="entry name" value="Dak2"/>
    <property type="match status" value="1"/>
</dbReference>
<evidence type="ECO:0000256" key="4">
    <source>
        <dbReference type="ARBA" id="ARBA00022840"/>
    </source>
</evidence>
<evidence type="ECO:0000259" key="7">
    <source>
        <dbReference type="PROSITE" id="PS51481"/>
    </source>
</evidence>
<dbReference type="FunFam" id="3.40.50.10440:FF:000001">
    <property type="entry name" value="Dihydroxyacetone kinase, DhaK subunit"/>
    <property type="match status" value="1"/>
</dbReference>
<dbReference type="Pfam" id="PF02733">
    <property type="entry name" value="Dak1"/>
    <property type="match status" value="1"/>
</dbReference>
<evidence type="ECO:0000256" key="2">
    <source>
        <dbReference type="ARBA" id="ARBA00022741"/>
    </source>
</evidence>
<keyword evidence="4" id="KW-0067">ATP-binding</keyword>
<evidence type="ECO:0000313" key="9">
    <source>
        <dbReference type="Proteomes" id="UP000247409"/>
    </source>
</evidence>
<feature type="compositionally biased region" description="Polar residues" evidence="5">
    <location>
        <begin position="395"/>
        <end position="404"/>
    </location>
</feature>
<dbReference type="GO" id="GO:0019563">
    <property type="term" value="P:glycerol catabolic process"/>
    <property type="evidence" value="ECO:0007669"/>
    <property type="project" value="TreeGrafter"/>
</dbReference>
<feature type="domain" description="DhaL" evidence="6">
    <location>
        <begin position="408"/>
        <end position="607"/>
    </location>
</feature>
<dbReference type="SUPFAM" id="SSF82549">
    <property type="entry name" value="DAK1/DegV-like"/>
    <property type="match status" value="1"/>
</dbReference>
<dbReference type="PANTHER" id="PTHR28629">
    <property type="entry name" value="TRIOKINASE/FMN CYCLASE"/>
    <property type="match status" value="1"/>
</dbReference>
<dbReference type="GO" id="GO:0004371">
    <property type="term" value="F:glycerone kinase activity"/>
    <property type="evidence" value="ECO:0007669"/>
    <property type="project" value="InterPro"/>
</dbReference>
<dbReference type="Proteomes" id="UP000247409">
    <property type="component" value="Unassembled WGS sequence"/>
</dbReference>
<dbReference type="AlphaFoldDB" id="A0A2V3IZT2"/>
<evidence type="ECO:0000256" key="1">
    <source>
        <dbReference type="ARBA" id="ARBA00022679"/>
    </source>
</evidence>
<evidence type="ECO:0000259" key="6">
    <source>
        <dbReference type="PROSITE" id="PS51480"/>
    </source>
</evidence>
<proteinExistence type="predicted"/>
<dbReference type="Pfam" id="PF02734">
    <property type="entry name" value="Dak2"/>
    <property type="match status" value="1"/>
</dbReference>
<dbReference type="Gene3D" id="3.40.50.10440">
    <property type="entry name" value="Dihydroxyacetone kinase, domain 1"/>
    <property type="match status" value="1"/>
</dbReference>
<keyword evidence="3 8" id="KW-0418">Kinase</keyword>
<evidence type="ECO:0000256" key="5">
    <source>
        <dbReference type="SAM" id="MobiDB-lite"/>
    </source>
</evidence>
<keyword evidence="2" id="KW-0547">Nucleotide-binding</keyword>
<dbReference type="InterPro" id="IPR050861">
    <property type="entry name" value="Dihydroxyacetone_Kinase"/>
</dbReference>
<dbReference type="GO" id="GO:0005524">
    <property type="term" value="F:ATP binding"/>
    <property type="evidence" value="ECO:0007669"/>
    <property type="project" value="UniProtKB-KW"/>
</dbReference>
<dbReference type="PROSITE" id="PS51481">
    <property type="entry name" value="DHAK"/>
    <property type="match status" value="1"/>
</dbReference>
<feature type="region of interest" description="Disordered" evidence="5">
    <location>
        <begin position="371"/>
        <end position="404"/>
    </location>
</feature>
<feature type="domain" description="DhaK" evidence="7">
    <location>
        <begin position="8"/>
        <end position="356"/>
    </location>
</feature>
<evidence type="ECO:0000313" key="8">
    <source>
        <dbReference type="EMBL" id="PXF47585.1"/>
    </source>
</evidence>
<name>A0A2V3IZT2_9FLOR</name>
<dbReference type="PANTHER" id="PTHR28629:SF4">
    <property type="entry name" value="TRIOKINASE_FMN CYCLASE"/>
    <property type="match status" value="1"/>
</dbReference>
<organism evidence="8 9">
    <name type="scientific">Gracilariopsis chorda</name>
    <dbReference type="NCBI Taxonomy" id="448386"/>
    <lineage>
        <taxon>Eukaryota</taxon>
        <taxon>Rhodophyta</taxon>
        <taxon>Florideophyceae</taxon>
        <taxon>Rhodymeniophycidae</taxon>
        <taxon>Gracilariales</taxon>
        <taxon>Gracilariaceae</taxon>
        <taxon>Gracilariopsis</taxon>
    </lineage>
</organism>
<accession>A0A2V3IZT2</accession>
<dbReference type="SUPFAM" id="SSF101473">
    <property type="entry name" value="DhaL-like"/>
    <property type="match status" value="1"/>
</dbReference>